<evidence type="ECO:0000256" key="1">
    <source>
        <dbReference type="ARBA" id="ARBA00023186"/>
    </source>
</evidence>
<name>A0AAV0V073_9STRA</name>
<dbReference type="AlphaFoldDB" id="A0AAV0V073"/>
<gene>
    <name evidence="3" type="ORF">PDE001_LOCUS8350</name>
</gene>
<dbReference type="PANTHER" id="PTHR12651:SF1">
    <property type="entry name" value="26S PROTEASOME NON-ATPASE REGULATORY SUBUNIT 9"/>
    <property type="match status" value="1"/>
</dbReference>
<dbReference type="Gene3D" id="6.10.140.1710">
    <property type="match status" value="1"/>
</dbReference>
<dbReference type="Pfam" id="PF18265">
    <property type="entry name" value="Nas2_N"/>
    <property type="match status" value="1"/>
</dbReference>
<reference evidence="3" key="1">
    <citation type="submission" date="2022-12" db="EMBL/GenBank/DDBJ databases">
        <authorList>
            <person name="Webb A."/>
        </authorList>
    </citation>
    <scope>NUCLEOTIDE SEQUENCE</scope>
    <source>
        <strain evidence="3">Pd1</strain>
    </source>
</reference>
<dbReference type="Proteomes" id="UP001162029">
    <property type="component" value="Unassembled WGS sequence"/>
</dbReference>
<evidence type="ECO:0000313" key="4">
    <source>
        <dbReference type="Proteomes" id="UP001162029"/>
    </source>
</evidence>
<dbReference type="GO" id="GO:0070682">
    <property type="term" value="P:proteasome regulatory particle assembly"/>
    <property type="evidence" value="ECO:0007669"/>
    <property type="project" value="InterPro"/>
</dbReference>
<dbReference type="Gene3D" id="2.30.42.10">
    <property type="match status" value="1"/>
</dbReference>
<keyword evidence="4" id="KW-1185">Reference proteome</keyword>
<comment type="caution">
    <text evidence="3">The sequence shown here is derived from an EMBL/GenBank/DDBJ whole genome shotgun (WGS) entry which is preliminary data.</text>
</comment>
<dbReference type="GO" id="GO:0005634">
    <property type="term" value="C:nucleus"/>
    <property type="evidence" value="ECO:0007669"/>
    <property type="project" value="TreeGrafter"/>
</dbReference>
<feature type="domain" description="Nas2 N-terminal" evidence="2">
    <location>
        <begin position="13"/>
        <end position="87"/>
    </location>
</feature>
<sequence length="189" mass="20878">MVDVIIEYEDALKAKQAIEEEIEAYAAELSSGNNPGLTGSLVDAKGFPRADIDVYRIRQLRHSMAVKQTDHQLIMRKIEELLPQVFQSRRGKSELTTSTTPPVTEAAAAVQSLKTEEVIAQERKLLPFAVVETDASNHRELAAVKDIVQRNIGSGIRVLVRRETQLVVVELIPQTWSGPGVLGCLLQPL</sequence>
<dbReference type="InterPro" id="IPR040815">
    <property type="entry name" value="Nas2_N"/>
</dbReference>
<protein>
    <recommendedName>
        <fullName evidence="2">Nas2 N-terminal domain-containing protein</fullName>
    </recommendedName>
</protein>
<dbReference type="InterPro" id="IPR035269">
    <property type="entry name" value="PSMD9"/>
</dbReference>
<keyword evidence="1" id="KW-0143">Chaperone</keyword>
<dbReference type="GO" id="GO:0005737">
    <property type="term" value="C:cytoplasm"/>
    <property type="evidence" value="ECO:0007669"/>
    <property type="project" value="TreeGrafter"/>
</dbReference>
<dbReference type="PANTHER" id="PTHR12651">
    <property type="entry name" value="26S PROTEASOME NON-ATPASE REGULATORY SUBUNIT 9"/>
    <property type="match status" value="1"/>
</dbReference>
<evidence type="ECO:0000259" key="2">
    <source>
        <dbReference type="Pfam" id="PF18265"/>
    </source>
</evidence>
<accession>A0AAV0V073</accession>
<organism evidence="3 4">
    <name type="scientific">Peronospora destructor</name>
    <dbReference type="NCBI Taxonomy" id="86335"/>
    <lineage>
        <taxon>Eukaryota</taxon>
        <taxon>Sar</taxon>
        <taxon>Stramenopiles</taxon>
        <taxon>Oomycota</taxon>
        <taxon>Peronosporomycetes</taxon>
        <taxon>Peronosporales</taxon>
        <taxon>Peronosporaceae</taxon>
        <taxon>Peronospora</taxon>
    </lineage>
</organism>
<proteinExistence type="predicted"/>
<dbReference type="EMBL" id="CANTFM010001736">
    <property type="protein sequence ID" value="CAI5742640.1"/>
    <property type="molecule type" value="Genomic_DNA"/>
</dbReference>
<evidence type="ECO:0000313" key="3">
    <source>
        <dbReference type="EMBL" id="CAI5742640.1"/>
    </source>
</evidence>
<dbReference type="InterPro" id="IPR036034">
    <property type="entry name" value="PDZ_sf"/>
</dbReference>